<dbReference type="Proteomes" id="UP000256690">
    <property type="component" value="Unassembled WGS sequence"/>
</dbReference>
<dbReference type="AlphaFoldDB" id="A0A3D8RYV6"/>
<evidence type="ECO:0000313" key="2">
    <source>
        <dbReference type="Proteomes" id="UP000256690"/>
    </source>
</evidence>
<dbReference type="OrthoDB" id="5401170at2759"/>
<proteinExistence type="predicted"/>
<dbReference type="STRING" id="1810919.A0A3D8RYV6"/>
<keyword evidence="2" id="KW-1185">Reference proteome</keyword>
<dbReference type="EMBL" id="PVWQ01000006">
    <property type="protein sequence ID" value="RDW79216.1"/>
    <property type="molecule type" value="Genomic_DNA"/>
</dbReference>
<dbReference type="RefSeq" id="XP_026603916.1">
    <property type="nucleotide sequence ID" value="XM_026748084.1"/>
</dbReference>
<protein>
    <submittedName>
        <fullName evidence="1">Uncharacterized protein</fullName>
    </submittedName>
</protein>
<reference evidence="1 2" key="1">
    <citation type="journal article" date="2018" name="IMA Fungus">
        <title>IMA Genome-F 9: Draft genome sequence of Annulohypoxylon stygium, Aspergillus mulundensis, Berkeleyomyces basicola (syn. Thielaviopsis basicola), Ceratocystis smalleyi, two Cercospora beticola strains, Coleophoma cylindrospora, Fusarium fracticaudum, Phialophora cf. hyalina, and Morchella septimelata.</title>
        <authorList>
            <person name="Wingfield B.D."/>
            <person name="Bills G.F."/>
            <person name="Dong Y."/>
            <person name="Huang W."/>
            <person name="Nel W.J."/>
            <person name="Swalarsk-Parry B.S."/>
            <person name="Vaghefi N."/>
            <person name="Wilken P.M."/>
            <person name="An Z."/>
            <person name="de Beer Z.W."/>
            <person name="De Vos L."/>
            <person name="Chen L."/>
            <person name="Duong T.A."/>
            <person name="Gao Y."/>
            <person name="Hammerbacher A."/>
            <person name="Kikkert J.R."/>
            <person name="Li Y."/>
            <person name="Li H."/>
            <person name="Li K."/>
            <person name="Li Q."/>
            <person name="Liu X."/>
            <person name="Ma X."/>
            <person name="Naidoo K."/>
            <person name="Pethybridge S.J."/>
            <person name="Sun J."/>
            <person name="Steenkamp E.T."/>
            <person name="van der Nest M.A."/>
            <person name="van Wyk S."/>
            <person name="Wingfield M.J."/>
            <person name="Xiong C."/>
            <person name="Yue Q."/>
            <person name="Zhang X."/>
        </authorList>
    </citation>
    <scope>NUCLEOTIDE SEQUENCE [LARGE SCALE GENOMIC DNA]</scope>
    <source>
        <strain evidence="1 2">DSM 5745</strain>
    </source>
</reference>
<sequence>MTSFELEPETFCVISPAFSLFLILRPPILTQAANVFDLSSIREALMHSKPFFDGWVGRLIELGNSDQPSTWRLVERLGDKNDQLSAEEHNVASESNISYGKPSAAYGAFRCQNTSDPDDVAFMKIIMQIPWAGAEFVSSTERAKQADNTNLPRYAQWEIEPLEILTKNNCQAAPHIRTHRETVQEQNEMVPGGFIHYILMEHAPGDRLTEDKFWNYPDDERNKIREAFRVAWEECVRAGVVPCMAALWHLFWDSESSKVYLVGFNHSQPVSSDEDDGKWEDNEWIYWGLAQYPDEENYAPDEGPNADKSKWIL</sequence>
<gene>
    <name evidence="1" type="ORF">DSM5745_06068</name>
</gene>
<evidence type="ECO:0000313" key="1">
    <source>
        <dbReference type="EMBL" id="RDW79216.1"/>
    </source>
</evidence>
<comment type="caution">
    <text evidence="1">The sequence shown here is derived from an EMBL/GenBank/DDBJ whole genome shotgun (WGS) entry which is preliminary data.</text>
</comment>
<organism evidence="1 2">
    <name type="scientific">Aspergillus mulundensis</name>
    <dbReference type="NCBI Taxonomy" id="1810919"/>
    <lineage>
        <taxon>Eukaryota</taxon>
        <taxon>Fungi</taxon>
        <taxon>Dikarya</taxon>
        <taxon>Ascomycota</taxon>
        <taxon>Pezizomycotina</taxon>
        <taxon>Eurotiomycetes</taxon>
        <taxon>Eurotiomycetidae</taxon>
        <taxon>Eurotiales</taxon>
        <taxon>Aspergillaceae</taxon>
        <taxon>Aspergillus</taxon>
        <taxon>Aspergillus subgen. Nidulantes</taxon>
    </lineage>
</organism>
<accession>A0A3D8RYV6</accession>
<dbReference type="GeneID" id="38116438"/>
<name>A0A3D8RYV6_9EURO</name>